<proteinExistence type="predicted"/>
<name>A0A5B9WAQ6_9BACT</name>
<evidence type="ECO:0000313" key="3">
    <source>
        <dbReference type="Proteomes" id="UP000324233"/>
    </source>
</evidence>
<dbReference type="InterPro" id="IPR034660">
    <property type="entry name" value="DinB/YfiT-like"/>
</dbReference>
<accession>A0A5B9WAQ6</accession>
<dbReference type="OrthoDB" id="267642at2"/>
<protein>
    <submittedName>
        <fullName evidence="2">DinB superfamily protein</fullName>
    </submittedName>
</protein>
<dbReference type="Pfam" id="PF12867">
    <property type="entry name" value="DinB_2"/>
    <property type="match status" value="1"/>
</dbReference>
<evidence type="ECO:0000259" key="1">
    <source>
        <dbReference type="Pfam" id="PF12867"/>
    </source>
</evidence>
<dbReference type="Proteomes" id="UP000324233">
    <property type="component" value="Chromosome"/>
</dbReference>
<dbReference type="KEGG" id="agv:OJF2_61380"/>
<dbReference type="Gene3D" id="1.20.120.450">
    <property type="entry name" value="dinb family like domain"/>
    <property type="match status" value="1"/>
</dbReference>
<dbReference type="RefSeq" id="WP_148597091.1">
    <property type="nucleotide sequence ID" value="NZ_CP042997.1"/>
</dbReference>
<keyword evidence="3" id="KW-1185">Reference proteome</keyword>
<feature type="domain" description="DinB-like" evidence="1">
    <location>
        <begin position="17"/>
        <end position="149"/>
    </location>
</feature>
<sequence length="163" mass="17772">MGPKDVLRRSINGSDMVLTTYLSDLSDEDLLVRPLPGLNHIAWQMGHIIGGTARFMDMIEPGSAPPLPEGFAQAHGKEAAGSDDPSKFLAKGEYLRLWTAYKEAVLALLDRIPESRLDEEDPNKYPPFAPNVGALFGMAAAHPLMHAGQFVAVRRKLGKPVLI</sequence>
<gene>
    <name evidence="2" type="ORF">OJF2_61380</name>
</gene>
<dbReference type="InterPro" id="IPR024775">
    <property type="entry name" value="DinB-like"/>
</dbReference>
<dbReference type="AlphaFoldDB" id="A0A5B9WAQ6"/>
<reference evidence="2 3" key="1">
    <citation type="submission" date="2019-08" db="EMBL/GenBank/DDBJ databases">
        <title>Deep-cultivation of Planctomycetes and their phenomic and genomic characterization uncovers novel biology.</title>
        <authorList>
            <person name="Wiegand S."/>
            <person name="Jogler M."/>
            <person name="Boedeker C."/>
            <person name="Pinto D."/>
            <person name="Vollmers J."/>
            <person name="Rivas-Marin E."/>
            <person name="Kohn T."/>
            <person name="Peeters S.H."/>
            <person name="Heuer A."/>
            <person name="Rast P."/>
            <person name="Oberbeckmann S."/>
            <person name="Bunk B."/>
            <person name="Jeske O."/>
            <person name="Meyerdierks A."/>
            <person name="Storesund J.E."/>
            <person name="Kallscheuer N."/>
            <person name="Luecker S."/>
            <person name="Lage O.M."/>
            <person name="Pohl T."/>
            <person name="Merkel B.J."/>
            <person name="Hornburger P."/>
            <person name="Mueller R.-W."/>
            <person name="Bruemmer F."/>
            <person name="Labrenz M."/>
            <person name="Spormann A.M."/>
            <person name="Op den Camp H."/>
            <person name="Overmann J."/>
            <person name="Amann R."/>
            <person name="Jetten M.S.M."/>
            <person name="Mascher T."/>
            <person name="Medema M.H."/>
            <person name="Devos D.P."/>
            <person name="Kaster A.-K."/>
            <person name="Ovreas L."/>
            <person name="Rohde M."/>
            <person name="Galperin M.Y."/>
            <person name="Jogler C."/>
        </authorList>
    </citation>
    <scope>NUCLEOTIDE SEQUENCE [LARGE SCALE GENOMIC DNA]</scope>
    <source>
        <strain evidence="2 3">OJF2</strain>
    </source>
</reference>
<organism evidence="2 3">
    <name type="scientific">Aquisphaera giovannonii</name>
    <dbReference type="NCBI Taxonomy" id="406548"/>
    <lineage>
        <taxon>Bacteria</taxon>
        <taxon>Pseudomonadati</taxon>
        <taxon>Planctomycetota</taxon>
        <taxon>Planctomycetia</taxon>
        <taxon>Isosphaerales</taxon>
        <taxon>Isosphaeraceae</taxon>
        <taxon>Aquisphaera</taxon>
    </lineage>
</organism>
<evidence type="ECO:0000313" key="2">
    <source>
        <dbReference type="EMBL" id="QEH37547.1"/>
    </source>
</evidence>
<dbReference type="SUPFAM" id="SSF109854">
    <property type="entry name" value="DinB/YfiT-like putative metalloenzymes"/>
    <property type="match status" value="1"/>
</dbReference>
<dbReference type="EMBL" id="CP042997">
    <property type="protein sequence ID" value="QEH37547.1"/>
    <property type="molecule type" value="Genomic_DNA"/>
</dbReference>